<dbReference type="PANTHER" id="PTHR11668">
    <property type="entry name" value="SERINE/THREONINE PROTEIN PHOSPHATASE"/>
    <property type="match status" value="1"/>
</dbReference>
<sequence length="782" mass="90402">MFLNKKDLTNVLSVLVYCSQDNTFLLLQDGERGDYWIPSTKMDDKFSWRDNLRFFKQKLFDYEIINEKLLKIVKIWSLEKDYFHLIFQVSLPKEVKTNCKTQTQLGTVGWYTCSQILKLKSQLRSLEILEATHNYLSKIHRYTQNVTGEVLPMGSLTEVREDDILLTPENCQNKKYLDLLDSAGIPVEEQYELYEDYFLHTYPCIYMNPIAFKRCISKFKFTSNPTSLFRAADVWEREFLTFQDYLLLVAIMQPYTGHYGHSAEIRCQYIFRYFNENKDGKMNYHELTNFVTDLQLARNMGADRMEVNKEIELLCKVLEFKTNSTMTFDQFYSFVLQSKIQDTTLLLRFSENQGSITLSDNVKDLMQVNVLPNKLILPTDSQGRGSDSDYRLLLKTTLLKPGDDPLEIKDLRFLEDTMTKSVTEDFRILSTILNFHKDSYNLDVKINELLLALKYFCTEICQSPIFCGEFEFEEKEAYSWGSAYLEKLGITLIMMCEQLKEIFSQEPRLLRLSSPVYIMGDLHGNYRDLMRFEKALWNNGIPFLPAKLLFLGDYVDRGTSGLEVLMYLFANKIQNSNKLYLVRGNHEIRDIQKLFTFQRECMYKLGSTLGMSVWKAVNEVFDTMPLAAVVDNKIFCCHGGIPPPWLCPVVSVIDSIPCPLVNCEKQSPLAWALMWNDPLKNTVRNSVQESELIANEGFVPNIQRGTAYAFSCDALNRFLKTNNLSHVVRAHEVVKAGFQIHQKGRLLTVFSSSGYCGGKNYAAGVLVADHLLRVFMVDTGIN</sequence>
<gene>
    <name evidence="4" type="ORF">RUM44_008494</name>
</gene>
<reference evidence="4 5" key="1">
    <citation type="submission" date="2023-09" db="EMBL/GenBank/DDBJ databases">
        <title>Genomes of two closely related lineages of the louse Polyplax serrata with different host specificities.</title>
        <authorList>
            <person name="Martinu J."/>
            <person name="Tarabai H."/>
            <person name="Stefka J."/>
            <person name="Hypsa V."/>
        </authorList>
    </citation>
    <scope>NUCLEOTIDE SEQUENCE [LARGE SCALE GENOMIC DNA]</scope>
    <source>
        <strain evidence="4">98ZLc_SE</strain>
    </source>
</reference>
<dbReference type="EC" id="3.1.3.16" evidence="2"/>
<dbReference type="InterPro" id="IPR011992">
    <property type="entry name" value="EF-hand-dom_pair"/>
</dbReference>
<dbReference type="InterPro" id="IPR004843">
    <property type="entry name" value="Calcineurin-like_PHP"/>
</dbReference>
<comment type="caution">
    <text evidence="4">The sequence shown here is derived from an EMBL/GenBank/DDBJ whole genome shotgun (WGS) entry which is preliminary data.</text>
</comment>
<accession>A0ABR1BCH5</accession>
<proteinExistence type="inferred from homology"/>
<dbReference type="Proteomes" id="UP001359485">
    <property type="component" value="Unassembled WGS sequence"/>
</dbReference>
<dbReference type="Gene3D" id="3.60.21.10">
    <property type="match status" value="1"/>
</dbReference>
<evidence type="ECO:0000256" key="2">
    <source>
        <dbReference type="RuleBase" id="RU004273"/>
    </source>
</evidence>
<dbReference type="PROSITE" id="PS00125">
    <property type="entry name" value="SER_THR_PHOSPHATASE"/>
    <property type="match status" value="1"/>
</dbReference>
<dbReference type="Pfam" id="PF00149">
    <property type="entry name" value="Metallophos"/>
    <property type="match status" value="1"/>
</dbReference>
<dbReference type="PANTHER" id="PTHR11668:SF496">
    <property type="entry name" value="SERINE_THREONINE-PROTEIN PHOSPHATASE"/>
    <property type="match status" value="1"/>
</dbReference>
<feature type="domain" description="EF-hand" evidence="3">
    <location>
        <begin position="262"/>
        <end position="297"/>
    </location>
</feature>
<comment type="similarity">
    <text evidence="1 2">Belongs to the PPP phosphatase family.</text>
</comment>
<protein>
    <recommendedName>
        <fullName evidence="2">Serine/threonine-protein phosphatase</fullName>
        <ecNumber evidence="2">3.1.3.16</ecNumber>
    </recommendedName>
</protein>
<dbReference type="EMBL" id="JAWJWF010000002">
    <property type="protein sequence ID" value="KAK6638069.1"/>
    <property type="molecule type" value="Genomic_DNA"/>
</dbReference>
<dbReference type="SMART" id="SM00156">
    <property type="entry name" value="PP2Ac"/>
    <property type="match status" value="1"/>
</dbReference>
<dbReference type="InterPro" id="IPR050341">
    <property type="entry name" value="PP1_catalytic_subunit"/>
</dbReference>
<keyword evidence="5" id="KW-1185">Reference proteome</keyword>
<dbReference type="InterPro" id="IPR002048">
    <property type="entry name" value="EF_hand_dom"/>
</dbReference>
<evidence type="ECO:0000313" key="5">
    <source>
        <dbReference type="Proteomes" id="UP001359485"/>
    </source>
</evidence>
<keyword evidence="2" id="KW-0378">Hydrolase</keyword>
<dbReference type="PRINTS" id="PR00114">
    <property type="entry name" value="STPHPHTASE"/>
</dbReference>
<evidence type="ECO:0000259" key="3">
    <source>
        <dbReference type="PROSITE" id="PS50222"/>
    </source>
</evidence>
<evidence type="ECO:0000313" key="4">
    <source>
        <dbReference type="EMBL" id="KAK6638069.1"/>
    </source>
</evidence>
<comment type="catalytic activity">
    <reaction evidence="2">
        <text>O-phospho-L-threonyl-[protein] + H2O = L-threonyl-[protein] + phosphate</text>
        <dbReference type="Rhea" id="RHEA:47004"/>
        <dbReference type="Rhea" id="RHEA-COMP:11060"/>
        <dbReference type="Rhea" id="RHEA-COMP:11605"/>
        <dbReference type="ChEBI" id="CHEBI:15377"/>
        <dbReference type="ChEBI" id="CHEBI:30013"/>
        <dbReference type="ChEBI" id="CHEBI:43474"/>
        <dbReference type="ChEBI" id="CHEBI:61977"/>
        <dbReference type="EC" id="3.1.3.16"/>
    </reaction>
</comment>
<dbReference type="InterPro" id="IPR029052">
    <property type="entry name" value="Metallo-depent_PP-like"/>
</dbReference>
<organism evidence="4 5">
    <name type="scientific">Polyplax serrata</name>
    <name type="common">Common mouse louse</name>
    <dbReference type="NCBI Taxonomy" id="468196"/>
    <lineage>
        <taxon>Eukaryota</taxon>
        <taxon>Metazoa</taxon>
        <taxon>Ecdysozoa</taxon>
        <taxon>Arthropoda</taxon>
        <taxon>Hexapoda</taxon>
        <taxon>Insecta</taxon>
        <taxon>Pterygota</taxon>
        <taxon>Neoptera</taxon>
        <taxon>Paraneoptera</taxon>
        <taxon>Psocodea</taxon>
        <taxon>Troctomorpha</taxon>
        <taxon>Phthiraptera</taxon>
        <taxon>Anoplura</taxon>
        <taxon>Polyplacidae</taxon>
        <taxon>Polyplax</taxon>
    </lineage>
</organism>
<dbReference type="CDD" id="cd00144">
    <property type="entry name" value="MPP_PPP_family"/>
    <property type="match status" value="1"/>
</dbReference>
<evidence type="ECO:0000256" key="1">
    <source>
        <dbReference type="ARBA" id="ARBA00008294"/>
    </source>
</evidence>
<dbReference type="Gene3D" id="1.10.238.10">
    <property type="entry name" value="EF-hand"/>
    <property type="match status" value="1"/>
</dbReference>
<dbReference type="InterPro" id="IPR006186">
    <property type="entry name" value="Ser/Thr-sp_prot-phosphatase"/>
</dbReference>
<name>A0ABR1BCH5_POLSC</name>
<dbReference type="PROSITE" id="PS50222">
    <property type="entry name" value="EF_HAND_2"/>
    <property type="match status" value="1"/>
</dbReference>
<dbReference type="SUPFAM" id="SSF56300">
    <property type="entry name" value="Metallo-dependent phosphatases"/>
    <property type="match status" value="1"/>
</dbReference>
<dbReference type="SUPFAM" id="SSF47473">
    <property type="entry name" value="EF-hand"/>
    <property type="match status" value="1"/>
</dbReference>